<dbReference type="PRINTS" id="PR00103">
    <property type="entry name" value="CAMPKINASE"/>
</dbReference>
<dbReference type="Pfam" id="PF00027">
    <property type="entry name" value="cNMP_binding"/>
    <property type="match status" value="3"/>
</dbReference>
<dbReference type="GO" id="GO:0005952">
    <property type="term" value="C:cAMP-dependent protein kinase complex"/>
    <property type="evidence" value="ECO:0007669"/>
    <property type="project" value="TreeGrafter"/>
</dbReference>
<dbReference type="EMBL" id="JAGTXO010000071">
    <property type="protein sequence ID" value="KAG8457396.1"/>
    <property type="molecule type" value="Genomic_DNA"/>
</dbReference>
<dbReference type="Gene3D" id="2.60.120.10">
    <property type="entry name" value="Jelly Rolls"/>
    <property type="match status" value="3"/>
</dbReference>
<feature type="domain" description="Protein kinase" evidence="21">
    <location>
        <begin position="531"/>
        <end position="785"/>
    </location>
</feature>
<evidence type="ECO:0000256" key="20">
    <source>
        <dbReference type="SAM" id="MobiDB-lite"/>
    </source>
</evidence>
<evidence type="ECO:0000256" key="8">
    <source>
        <dbReference type="ARBA" id="ARBA00022723"/>
    </source>
</evidence>
<feature type="region of interest" description="Disordered" evidence="20">
    <location>
        <begin position="100"/>
        <end position="137"/>
    </location>
</feature>
<dbReference type="PROSITE" id="PS51285">
    <property type="entry name" value="AGC_KINASE_CTER"/>
    <property type="match status" value="1"/>
</dbReference>
<gene>
    <name evidence="24" type="ORF">KFE25_011327</name>
</gene>
<dbReference type="SMART" id="SM00133">
    <property type="entry name" value="S_TK_X"/>
    <property type="match status" value="1"/>
</dbReference>
<evidence type="ECO:0000256" key="6">
    <source>
        <dbReference type="ARBA" id="ARBA00022535"/>
    </source>
</evidence>
<evidence type="ECO:0000256" key="5">
    <source>
        <dbReference type="ARBA" id="ARBA00022527"/>
    </source>
</evidence>
<dbReference type="Gene3D" id="3.30.200.20">
    <property type="entry name" value="Phosphorylase Kinase, domain 1"/>
    <property type="match status" value="1"/>
</dbReference>
<accession>A0A8J5X3G7</accession>
<name>A0A8J5X3G7_DIALT</name>
<feature type="domain" description="Cyclic nucleotide-binding" evidence="22">
    <location>
        <begin position="272"/>
        <end position="389"/>
    </location>
</feature>
<dbReference type="GO" id="GO:0009653">
    <property type="term" value="P:anatomical structure morphogenesis"/>
    <property type="evidence" value="ECO:0007669"/>
    <property type="project" value="UniProtKB-ARBA"/>
</dbReference>
<dbReference type="InterPro" id="IPR000595">
    <property type="entry name" value="cNMP-bd_dom"/>
</dbReference>
<feature type="compositionally biased region" description="Basic and acidic residues" evidence="20">
    <location>
        <begin position="103"/>
        <end position="120"/>
    </location>
</feature>
<evidence type="ECO:0000256" key="14">
    <source>
        <dbReference type="ARBA" id="ARBA00024113"/>
    </source>
</evidence>
<dbReference type="EC" id="2.7.11.12" evidence="3"/>
<feature type="region of interest" description="Disordered" evidence="20">
    <location>
        <begin position="1"/>
        <end position="59"/>
    </location>
</feature>
<evidence type="ECO:0000256" key="19">
    <source>
        <dbReference type="PROSITE-ProRule" id="PRU10141"/>
    </source>
</evidence>
<evidence type="ECO:0000256" key="3">
    <source>
        <dbReference type="ARBA" id="ARBA00012428"/>
    </source>
</evidence>
<evidence type="ECO:0000256" key="18">
    <source>
        <dbReference type="PIRSR" id="PIRSR000559-2"/>
    </source>
</evidence>
<feature type="binding site" evidence="18">
    <location>
        <begin position="537"/>
        <end position="545"/>
    </location>
    <ligand>
        <name>ATP</name>
        <dbReference type="ChEBI" id="CHEBI:30616"/>
    </ligand>
</feature>
<keyword evidence="25" id="KW-1185">Reference proteome</keyword>
<dbReference type="InterPro" id="IPR000961">
    <property type="entry name" value="AGC-kinase_C"/>
</dbReference>
<feature type="domain" description="Cyclic nucleotide-binding" evidence="22">
    <location>
        <begin position="393"/>
        <end position="500"/>
    </location>
</feature>
<dbReference type="InterPro" id="IPR000719">
    <property type="entry name" value="Prot_kinase_dom"/>
</dbReference>
<evidence type="ECO:0000256" key="7">
    <source>
        <dbReference type="ARBA" id="ARBA00022679"/>
    </source>
</evidence>
<comment type="catalytic activity">
    <reaction evidence="15">
        <text>L-threonyl-[protein] + ATP = O-phospho-L-threonyl-[protein] + ADP + H(+)</text>
        <dbReference type="Rhea" id="RHEA:46608"/>
        <dbReference type="Rhea" id="RHEA-COMP:11060"/>
        <dbReference type="Rhea" id="RHEA-COMP:11605"/>
        <dbReference type="ChEBI" id="CHEBI:15378"/>
        <dbReference type="ChEBI" id="CHEBI:30013"/>
        <dbReference type="ChEBI" id="CHEBI:30616"/>
        <dbReference type="ChEBI" id="CHEBI:61977"/>
        <dbReference type="ChEBI" id="CHEBI:456216"/>
        <dbReference type="EC" id="2.7.11.12"/>
    </reaction>
</comment>
<dbReference type="PIRSF" id="PIRSF000559">
    <property type="entry name" value="cGMP-dep_kinase"/>
    <property type="match status" value="1"/>
</dbReference>
<evidence type="ECO:0000256" key="17">
    <source>
        <dbReference type="PIRSR" id="PIRSR000559-1"/>
    </source>
</evidence>
<keyword evidence="13" id="KW-0142">cGMP-binding</keyword>
<comment type="catalytic activity">
    <reaction evidence="16">
        <text>L-seryl-[protein] + ATP = O-phospho-L-seryl-[protein] + ADP + H(+)</text>
        <dbReference type="Rhea" id="RHEA:17989"/>
        <dbReference type="Rhea" id="RHEA-COMP:9863"/>
        <dbReference type="Rhea" id="RHEA-COMP:11604"/>
        <dbReference type="ChEBI" id="CHEBI:15378"/>
        <dbReference type="ChEBI" id="CHEBI:29999"/>
        <dbReference type="ChEBI" id="CHEBI:30616"/>
        <dbReference type="ChEBI" id="CHEBI:83421"/>
        <dbReference type="ChEBI" id="CHEBI:456216"/>
        <dbReference type="EC" id="2.7.11.12"/>
    </reaction>
</comment>
<evidence type="ECO:0000256" key="11">
    <source>
        <dbReference type="ARBA" id="ARBA00022840"/>
    </source>
</evidence>
<feature type="binding site" evidence="18 19">
    <location>
        <position position="560"/>
    </location>
    <ligand>
        <name>ATP</name>
        <dbReference type="ChEBI" id="CHEBI:30616"/>
    </ligand>
</feature>
<dbReference type="Pfam" id="PF00069">
    <property type="entry name" value="Pkinase"/>
    <property type="match status" value="1"/>
</dbReference>
<dbReference type="PROSITE" id="PS50011">
    <property type="entry name" value="PROTEIN_KINASE_DOM"/>
    <property type="match status" value="1"/>
</dbReference>
<evidence type="ECO:0000256" key="12">
    <source>
        <dbReference type="ARBA" id="ARBA00022842"/>
    </source>
</evidence>
<comment type="cofactor">
    <cofactor evidence="1">
        <name>Mg(2+)</name>
        <dbReference type="ChEBI" id="CHEBI:18420"/>
    </cofactor>
</comment>
<dbReference type="PROSITE" id="PS00889">
    <property type="entry name" value="CNMP_BINDING_2"/>
    <property type="match status" value="1"/>
</dbReference>
<keyword evidence="12" id="KW-0460">Magnesium</keyword>
<evidence type="ECO:0000313" key="24">
    <source>
        <dbReference type="EMBL" id="KAG8457396.1"/>
    </source>
</evidence>
<dbReference type="FunFam" id="1.10.510.10:FF:000005">
    <property type="entry name" value="cAMP-dependent protein kinase catalytic subunit alpha"/>
    <property type="match status" value="1"/>
</dbReference>
<dbReference type="GO" id="GO:0030553">
    <property type="term" value="F:cGMP binding"/>
    <property type="evidence" value="ECO:0007669"/>
    <property type="project" value="UniProtKB-KW"/>
</dbReference>
<dbReference type="SMART" id="SM00220">
    <property type="entry name" value="S_TKc"/>
    <property type="match status" value="1"/>
</dbReference>
<dbReference type="InterPro" id="IPR002374">
    <property type="entry name" value="cGMP_dep_kinase"/>
</dbReference>
<dbReference type="InterPro" id="IPR018488">
    <property type="entry name" value="cNMP-bd_CS"/>
</dbReference>
<keyword evidence="9 18" id="KW-0547">Nucleotide-binding</keyword>
<dbReference type="InterPro" id="IPR008271">
    <property type="entry name" value="Ser/Thr_kinase_AS"/>
</dbReference>
<organism evidence="24 25">
    <name type="scientific">Diacronema lutheri</name>
    <name type="common">Unicellular marine alga</name>
    <name type="synonym">Monochrysis lutheri</name>
    <dbReference type="NCBI Taxonomy" id="2081491"/>
    <lineage>
        <taxon>Eukaryota</taxon>
        <taxon>Haptista</taxon>
        <taxon>Haptophyta</taxon>
        <taxon>Pavlovophyceae</taxon>
        <taxon>Pavlovales</taxon>
        <taxon>Pavlovaceae</taxon>
        <taxon>Diacronema</taxon>
    </lineage>
</organism>
<feature type="active site" description="Proton acceptor" evidence="17">
    <location>
        <position position="654"/>
    </location>
</feature>
<feature type="compositionally biased region" description="Pro residues" evidence="20">
    <location>
        <begin position="17"/>
        <end position="47"/>
    </location>
</feature>
<dbReference type="SUPFAM" id="SSF56112">
    <property type="entry name" value="Protein kinase-like (PK-like)"/>
    <property type="match status" value="1"/>
</dbReference>
<dbReference type="OMA" id="LYMCMET"/>
<dbReference type="CDD" id="cd00038">
    <property type="entry name" value="CAP_ED"/>
    <property type="match status" value="3"/>
</dbReference>
<reference evidence="24" key="1">
    <citation type="submission" date="2021-05" db="EMBL/GenBank/DDBJ databases">
        <title>The genome of the haptophyte Pavlova lutheri (Diacronema luteri, Pavlovales) - a model for lipid biosynthesis in eukaryotic algae.</title>
        <authorList>
            <person name="Hulatt C.J."/>
            <person name="Posewitz M.C."/>
        </authorList>
    </citation>
    <scope>NUCLEOTIDE SEQUENCE</scope>
    <source>
        <strain evidence="24">NIVA-4/92</strain>
    </source>
</reference>
<dbReference type="InterPro" id="IPR011009">
    <property type="entry name" value="Kinase-like_dom_sf"/>
</dbReference>
<dbReference type="PROSITE" id="PS50042">
    <property type="entry name" value="CNMP_BINDING_3"/>
    <property type="match status" value="3"/>
</dbReference>
<dbReference type="FunFam" id="3.30.200.20:FF:000042">
    <property type="entry name" value="Aurora kinase A"/>
    <property type="match status" value="1"/>
</dbReference>
<keyword evidence="4" id="KW-0963">Cytoplasm</keyword>
<evidence type="ECO:0000259" key="22">
    <source>
        <dbReference type="PROSITE" id="PS50042"/>
    </source>
</evidence>
<dbReference type="GO" id="GO:0046872">
    <property type="term" value="F:metal ion binding"/>
    <property type="evidence" value="ECO:0007669"/>
    <property type="project" value="UniProtKB-KW"/>
</dbReference>
<evidence type="ECO:0000256" key="4">
    <source>
        <dbReference type="ARBA" id="ARBA00022490"/>
    </source>
</evidence>
<evidence type="ECO:0000259" key="21">
    <source>
        <dbReference type="PROSITE" id="PS50011"/>
    </source>
</evidence>
<dbReference type="PROSITE" id="PS00107">
    <property type="entry name" value="PROTEIN_KINASE_ATP"/>
    <property type="match status" value="1"/>
</dbReference>
<keyword evidence="6" id="KW-0140">cGMP</keyword>
<dbReference type="PROSITE" id="PS00108">
    <property type="entry name" value="PROTEIN_KINASE_ST"/>
    <property type="match status" value="1"/>
</dbReference>
<keyword evidence="11 18" id="KW-0067">ATP-binding</keyword>
<dbReference type="PANTHER" id="PTHR24353">
    <property type="entry name" value="CYCLIC NUCLEOTIDE-DEPENDENT PROTEIN KINASE"/>
    <property type="match status" value="1"/>
</dbReference>
<dbReference type="OrthoDB" id="63267at2759"/>
<dbReference type="InterPro" id="IPR017441">
    <property type="entry name" value="Protein_kinase_ATP_BS"/>
</dbReference>
<protein>
    <recommendedName>
        <fullName evidence="14">cGMP-dependent protein kinase</fullName>
        <ecNumber evidence="3">2.7.11.12</ecNumber>
    </recommendedName>
</protein>
<dbReference type="GO" id="GO:0004692">
    <property type="term" value="F:cGMP-dependent protein kinase activity"/>
    <property type="evidence" value="ECO:0007669"/>
    <property type="project" value="UniProtKB-EC"/>
</dbReference>
<dbReference type="GO" id="GO:0004691">
    <property type="term" value="F:cAMP-dependent protein kinase activity"/>
    <property type="evidence" value="ECO:0007669"/>
    <property type="project" value="TreeGrafter"/>
</dbReference>
<dbReference type="Gene3D" id="1.10.510.10">
    <property type="entry name" value="Transferase(Phosphotransferase) domain 1"/>
    <property type="match status" value="1"/>
</dbReference>
<dbReference type="Proteomes" id="UP000751190">
    <property type="component" value="Unassembled WGS sequence"/>
</dbReference>
<comment type="caution">
    <text evidence="24">The sequence shown here is derived from an EMBL/GenBank/DDBJ whole genome shotgun (WGS) entry which is preliminary data.</text>
</comment>
<evidence type="ECO:0000256" key="9">
    <source>
        <dbReference type="ARBA" id="ARBA00022741"/>
    </source>
</evidence>
<dbReference type="SUPFAM" id="SSF51206">
    <property type="entry name" value="cAMP-binding domain-like"/>
    <property type="match status" value="3"/>
</dbReference>
<feature type="domain" description="AGC-kinase C-terminal" evidence="23">
    <location>
        <begin position="786"/>
        <end position="852"/>
    </location>
</feature>
<dbReference type="SMART" id="SM00100">
    <property type="entry name" value="cNMP"/>
    <property type="match status" value="3"/>
</dbReference>
<evidence type="ECO:0000256" key="10">
    <source>
        <dbReference type="ARBA" id="ARBA00022777"/>
    </source>
</evidence>
<proteinExistence type="inferred from homology"/>
<dbReference type="GO" id="GO:0005524">
    <property type="term" value="F:ATP binding"/>
    <property type="evidence" value="ECO:0007669"/>
    <property type="project" value="UniProtKB-UniRule"/>
</dbReference>
<evidence type="ECO:0000259" key="23">
    <source>
        <dbReference type="PROSITE" id="PS51285"/>
    </source>
</evidence>
<feature type="domain" description="Cyclic nucleotide-binding" evidence="22">
    <location>
        <begin position="153"/>
        <end position="269"/>
    </location>
</feature>
<keyword evidence="5" id="KW-0723">Serine/threonine-protein kinase</keyword>
<comment type="similarity">
    <text evidence="2">Belongs to the protein kinase superfamily. AGC Ser/Thr protein kinase family. cGMP subfamily.</text>
</comment>
<keyword evidence="10" id="KW-0418">Kinase</keyword>
<evidence type="ECO:0000256" key="15">
    <source>
        <dbReference type="ARBA" id="ARBA00047298"/>
    </source>
</evidence>
<dbReference type="PANTHER" id="PTHR24353:SF37">
    <property type="entry name" value="CAMP-DEPENDENT PROTEIN KINASE CATALYTIC SUBUNIT PRKX"/>
    <property type="match status" value="1"/>
</dbReference>
<dbReference type="InterPro" id="IPR018490">
    <property type="entry name" value="cNMP-bd_dom_sf"/>
</dbReference>
<sequence>MGCGSSSDGRRLEPNHPPEPTPAPSALPPPQPKPAAPVPATQPPASAPPHVSNAAGAPTPLEVKQPALAVASALAPAVEPPAAAEPLVKIGSIQSINESVRMTGERHPSEAKQRREAVSDERDESDPSFTPPVYPKSDGVRAQILESIRRNPLFLSLSPAQLSTVVDAMAEEQCELHSEVIKEGDEYGDRCYVVGSGSYCAYKGKKLLVSYSAGDLFGELAVMYGCRRAATVVCEKPGQLWAIDRRTFKAILKGAYASTAESAGEYLKTVPILSGLSDEQRQRVTGALTAESYDDGALVLKYGEVGEKLFIVKSGELSASRDDGVELTRMRQGEFFGESALEGSREPRKANVVAKGPVEVLSISAADFETIIGSLTDVLQNNLNQRIIDSIELLSYLTRSQRKELVENLRTHRVPAGTKLLEQGTAGSSFYIIQSGECTVMQTVDGGASPVVIATLEMSGYFGERSLLKDEPCNATVVAKTDCVLMRLGMADFRAILGKNLQDIIDEEIRQREDLARQAVVGATGLAFHDLELLSVLGEGSFGRVKLVRHRPTNRALALKCLRKGQLIKYKQVEHVLGEKAVMLACKHPFVVRLEAVFHSTDQVYMALELLLGGELFSLLRIAGRLEEQHARFYSAIVVSAFSYLHERYVCHRDLKPENLLFDKDGYLKLVDMGFAKVVRDRTWTLCGTPEYLAPEIIGNKGHNQAVDWWTLGVLLFEMAAGYPPFAGSDQMDTYQRVMRGKVKFPPGMSASCKDLISKLLTHNPAQRIGSLKGGSKDVRNHPFYMTIDWRALEARQLAPPFVPKLRDNFDTSNYDKYPDDAEDAAHWRRFLDTRYDPIWDQNFGRQVDARH</sequence>
<evidence type="ECO:0000256" key="16">
    <source>
        <dbReference type="ARBA" id="ARBA00047462"/>
    </source>
</evidence>
<evidence type="ECO:0000256" key="13">
    <source>
        <dbReference type="ARBA" id="ARBA00022992"/>
    </source>
</evidence>
<evidence type="ECO:0000256" key="1">
    <source>
        <dbReference type="ARBA" id="ARBA00001946"/>
    </source>
</evidence>
<evidence type="ECO:0000313" key="25">
    <source>
        <dbReference type="Proteomes" id="UP000751190"/>
    </source>
</evidence>
<dbReference type="AlphaFoldDB" id="A0A8J5X3G7"/>
<dbReference type="InterPro" id="IPR014710">
    <property type="entry name" value="RmlC-like_jellyroll"/>
</dbReference>
<evidence type="ECO:0000256" key="2">
    <source>
        <dbReference type="ARBA" id="ARBA00006352"/>
    </source>
</evidence>
<keyword evidence="8" id="KW-0479">Metal-binding</keyword>
<keyword evidence="7" id="KW-0808">Transferase</keyword>